<dbReference type="Proteomes" id="UP001529510">
    <property type="component" value="Unassembled WGS sequence"/>
</dbReference>
<gene>
    <name evidence="1" type="ORF">M9458_002271</name>
</gene>
<evidence type="ECO:0000313" key="1">
    <source>
        <dbReference type="EMBL" id="KAL0204253.1"/>
    </source>
</evidence>
<sequence>QDKESLAESMLRTQFKMELIVYSQDGTYSQSLQHAKNNLNEDEETSQRFNSLTVGIITDSHATLREMRLHLESYYQ</sequence>
<organism evidence="1 2">
    <name type="scientific">Cirrhinus mrigala</name>
    <name type="common">Mrigala</name>
    <dbReference type="NCBI Taxonomy" id="683832"/>
    <lineage>
        <taxon>Eukaryota</taxon>
        <taxon>Metazoa</taxon>
        <taxon>Chordata</taxon>
        <taxon>Craniata</taxon>
        <taxon>Vertebrata</taxon>
        <taxon>Euteleostomi</taxon>
        <taxon>Actinopterygii</taxon>
        <taxon>Neopterygii</taxon>
        <taxon>Teleostei</taxon>
        <taxon>Ostariophysi</taxon>
        <taxon>Cypriniformes</taxon>
        <taxon>Cyprinidae</taxon>
        <taxon>Labeoninae</taxon>
        <taxon>Labeonini</taxon>
        <taxon>Cirrhinus</taxon>
    </lineage>
</organism>
<keyword evidence="2" id="KW-1185">Reference proteome</keyword>
<dbReference type="AlphaFoldDB" id="A0ABD0S0R3"/>
<evidence type="ECO:0000313" key="2">
    <source>
        <dbReference type="Proteomes" id="UP001529510"/>
    </source>
</evidence>
<comment type="caution">
    <text evidence="1">The sequence shown here is derived from an EMBL/GenBank/DDBJ whole genome shotgun (WGS) entry which is preliminary data.</text>
</comment>
<dbReference type="Gene3D" id="1.20.120.1240">
    <property type="entry name" value="Dynamin, middle domain"/>
    <property type="match status" value="1"/>
</dbReference>
<proteinExistence type="predicted"/>
<accession>A0ABD0S0R3</accession>
<feature type="non-terminal residue" evidence="1">
    <location>
        <position position="76"/>
    </location>
</feature>
<reference evidence="1 2" key="1">
    <citation type="submission" date="2024-05" db="EMBL/GenBank/DDBJ databases">
        <title>Genome sequencing and assembly of Indian major carp, Cirrhinus mrigala (Hamilton, 1822).</title>
        <authorList>
            <person name="Mohindra V."/>
            <person name="Chowdhury L.M."/>
            <person name="Lal K."/>
            <person name="Jena J.K."/>
        </authorList>
    </citation>
    <scope>NUCLEOTIDE SEQUENCE [LARGE SCALE GENOMIC DNA]</scope>
    <source>
        <strain evidence="1">CM1030</strain>
        <tissue evidence="1">Blood</tissue>
    </source>
</reference>
<dbReference type="EMBL" id="JAMKFB020000001">
    <property type="protein sequence ID" value="KAL0204253.1"/>
    <property type="molecule type" value="Genomic_DNA"/>
</dbReference>
<protein>
    <submittedName>
        <fullName evidence="1">Uncharacterized protein</fullName>
    </submittedName>
</protein>
<name>A0ABD0S0R3_CIRMR</name>
<feature type="non-terminal residue" evidence="1">
    <location>
        <position position="1"/>
    </location>
</feature>